<dbReference type="InterPro" id="IPR036388">
    <property type="entry name" value="WH-like_DNA-bd_sf"/>
</dbReference>
<dbReference type="RefSeq" id="WP_071456487.1">
    <property type="nucleotide sequence ID" value="NZ_CP017267.1"/>
</dbReference>
<sequence length="146" mass="16849">MVTKEKHVSITQAEWEIMKVVWANDSVTSRFVLDILGDKMEWSMSTVKTLLARLVDKEYLTTQKNGKQFIYEALVNEEVAVNTLLEQDLDKICQKKKGRMIYQLIEEQELSEQDIDNLVDLLTVKKRNAPKKLACNCVVGQCNCHK</sequence>
<dbReference type="GO" id="GO:0045892">
    <property type="term" value="P:negative regulation of DNA-templated transcription"/>
    <property type="evidence" value="ECO:0007669"/>
    <property type="project" value="InterPro"/>
</dbReference>
<dbReference type="SUPFAM" id="SSF46785">
    <property type="entry name" value="Winged helix' DNA-binding domain"/>
    <property type="match status" value="1"/>
</dbReference>
<dbReference type="Proteomes" id="UP000191200">
    <property type="component" value="Chromosome"/>
</dbReference>
<dbReference type="InterPro" id="IPR014071">
    <property type="entry name" value="Cu_transp_CopY/TcrY"/>
</dbReference>
<protein>
    <recommendedName>
        <fullName evidence="7">Penicillinase repressor</fullName>
    </recommendedName>
</protein>
<evidence type="ECO:0000256" key="1">
    <source>
        <dbReference type="ARBA" id="ARBA00011046"/>
    </source>
</evidence>
<dbReference type="Pfam" id="PF03965">
    <property type="entry name" value="Penicillinase_R"/>
    <property type="match status" value="1"/>
</dbReference>
<evidence type="ECO:0000256" key="4">
    <source>
        <dbReference type="ARBA" id="ARBA00023163"/>
    </source>
</evidence>
<keyword evidence="3" id="KW-0238">DNA-binding</keyword>
<name>A0A1J0A4R1_9ENTE</name>
<dbReference type="GO" id="GO:0003677">
    <property type="term" value="F:DNA binding"/>
    <property type="evidence" value="ECO:0007669"/>
    <property type="project" value="UniProtKB-KW"/>
</dbReference>
<dbReference type="AlphaFoldDB" id="A0A1J0A4R1"/>
<dbReference type="NCBIfam" id="TIGR02698">
    <property type="entry name" value="CopY_TcrY"/>
    <property type="match status" value="1"/>
</dbReference>
<keyword evidence="4" id="KW-0804">Transcription</keyword>
<evidence type="ECO:0000256" key="2">
    <source>
        <dbReference type="ARBA" id="ARBA00023015"/>
    </source>
</evidence>
<proteinExistence type="inferred from homology"/>
<evidence type="ECO:0008006" key="7">
    <source>
        <dbReference type="Google" id="ProtNLM"/>
    </source>
</evidence>
<reference evidence="5 6" key="1">
    <citation type="submission" date="2016-09" db="EMBL/GenBank/DDBJ databases">
        <title>Vagococcus teuberi sp. nov., isolated from the Malian artisanal sour milk fene.</title>
        <authorList>
            <person name="Wullschleger S."/>
            <person name="Seifert C."/>
            <person name="Baumgartner S."/>
            <person name="Lacroix C."/>
            <person name="Bonfoh B."/>
            <person name="Stevens M.J."/>
            <person name="Meile L."/>
        </authorList>
    </citation>
    <scope>NUCLEOTIDE SEQUENCE [LARGE SCALE GENOMIC DNA]</scope>
    <source>
        <strain evidence="5 6">DSM 21459</strain>
    </source>
</reference>
<keyword evidence="6" id="KW-1185">Reference proteome</keyword>
<comment type="similarity">
    <text evidence="1">Belongs to the BlaI transcriptional regulatory family.</text>
</comment>
<evidence type="ECO:0000256" key="3">
    <source>
        <dbReference type="ARBA" id="ARBA00023125"/>
    </source>
</evidence>
<accession>A0A1J0A4R1</accession>
<organism evidence="5 6">
    <name type="scientific">Vagococcus teuberi</name>
    <dbReference type="NCBI Taxonomy" id="519472"/>
    <lineage>
        <taxon>Bacteria</taxon>
        <taxon>Bacillati</taxon>
        <taxon>Bacillota</taxon>
        <taxon>Bacilli</taxon>
        <taxon>Lactobacillales</taxon>
        <taxon>Enterococcaceae</taxon>
        <taxon>Vagococcus</taxon>
    </lineage>
</organism>
<dbReference type="STRING" id="519472.BHY08_03125"/>
<evidence type="ECO:0000313" key="6">
    <source>
        <dbReference type="Proteomes" id="UP000191200"/>
    </source>
</evidence>
<dbReference type="InterPro" id="IPR036390">
    <property type="entry name" value="WH_DNA-bd_sf"/>
</dbReference>
<evidence type="ECO:0000313" key="5">
    <source>
        <dbReference type="EMBL" id="APB30910.1"/>
    </source>
</evidence>
<dbReference type="Gene3D" id="1.10.10.10">
    <property type="entry name" value="Winged helix-like DNA-binding domain superfamily/Winged helix DNA-binding domain"/>
    <property type="match status" value="1"/>
</dbReference>
<gene>
    <name evidence="5" type="ORF">BHY08_03125</name>
</gene>
<dbReference type="InterPro" id="IPR005650">
    <property type="entry name" value="BlaI_family"/>
</dbReference>
<keyword evidence="2" id="KW-0805">Transcription regulation</keyword>
<dbReference type="PIRSF" id="PIRSF019455">
    <property type="entry name" value="CopR_AtkY"/>
    <property type="match status" value="1"/>
</dbReference>
<dbReference type="EMBL" id="CP017267">
    <property type="protein sequence ID" value="APB30910.1"/>
    <property type="molecule type" value="Genomic_DNA"/>
</dbReference>
<dbReference type="OrthoDB" id="1849040at2"/>
<dbReference type="KEGG" id="vte:BHY08_03125"/>